<dbReference type="Proteomes" id="UP000305238">
    <property type="component" value="Unassembled WGS sequence"/>
</dbReference>
<dbReference type="EMBL" id="VCKZ01000244">
    <property type="protein sequence ID" value="TMR33114.1"/>
    <property type="molecule type" value="Genomic_DNA"/>
</dbReference>
<proteinExistence type="predicted"/>
<name>A0A5S4GKQ7_9ACTN</name>
<dbReference type="RefSeq" id="WP_138639514.1">
    <property type="nucleotide sequence ID" value="NZ_VCKZ01000244.1"/>
</dbReference>
<dbReference type="Pfam" id="PF20062">
    <property type="entry name" value="DUF6461"/>
    <property type="match status" value="1"/>
</dbReference>
<sequence length="361" mass="39381">MLNVSYDDIKWAESFNEIYCFTFLKGVEETEALLRLGGLQDTFHRRTLQEASEMYASYEAGYANVAFALDLGAWTILIEPDGYQGSLIELLKALSRGTEAVSVQRHDYADHGFGYAVDGTLVTGFEPTWPGRRWGSEPDRLLGKMRTAGLDPDLDDEDDFVSRAYVPALLLAGLITGVLPHRDAFSGRLLSAEIEPWFSAAEPWLGHGPTNPEMIAALDAAPPHVLRSVAAREAMRLASVLGVDGTPGLAEAVAATERGEPVEVSPTSELGMRVRSWLTRSRQAARSLNAPFDRSKMSDDERTEVSLLGWFAEALRAALWPEPHAAARAALRPLTQGPPGLRDPAQESAVLHALRGDANQT</sequence>
<evidence type="ECO:0000313" key="2">
    <source>
        <dbReference type="Proteomes" id="UP000305238"/>
    </source>
</evidence>
<accession>A0A5S4GKQ7</accession>
<dbReference type="OrthoDB" id="4198010at2"/>
<comment type="caution">
    <text evidence="1">The sequence shown here is derived from an EMBL/GenBank/DDBJ whole genome shotgun (WGS) entry which is preliminary data.</text>
</comment>
<gene>
    <name evidence="1" type="ORF">ETD96_28135</name>
</gene>
<protein>
    <submittedName>
        <fullName evidence="1">Uncharacterized protein</fullName>
    </submittedName>
</protein>
<keyword evidence="2" id="KW-1185">Reference proteome</keyword>
<organism evidence="1 2">
    <name type="scientific">Actinomadura geliboluensis</name>
    <dbReference type="NCBI Taxonomy" id="882440"/>
    <lineage>
        <taxon>Bacteria</taxon>
        <taxon>Bacillati</taxon>
        <taxon>Actinomycetota</taxon>
        <taxon>Actinomycetes</taxon>
        <taxon>Streptosporangiales</taxon>
        <taxon>Thermomonosporaceae</taxon>
        <taxon>Actinomadura</taxon>
    </lineage>
</organism>
<reference evidence="1 2" key="1">
    <citation type="submission" date="2019-05" db="EMBL/GenBank/DDBJ databases">
        <title>Draft genome sequence of Actinomadura geliboluensis A8036.</title>
        <authorList>
            <person name="Saricaoglu S."/>
            <person name="Isik K."/>
        </authorList>
    </citation>
    <scope>NUCLEOTIDE SEQUENCE [LARGE SCALE GENOMIC DNA]</scope>
    <source>
        <strain evidence="1 2">A8036</strain>
    </source>
</reference>
<dbReference type="InterPro" id="IPR045592">
    <property type="entry name" value="DUF6461"/>
</dbReference>
<evidence type="ECO:0000313" key="1">
    <source>
        <dbReference type="EMBL" id="TMR33114.1"/>
    </source>
</evidence>
<dbReference type="AlphaFoldDB" id="A0A5S4GKQ7"/>